<dbReference type="GO" id="GO:0019005">
    <property type="term" value="C:SCF ubiquitin ligase complex"/>
    <property type="evidence" value="ECO:0007669"/>
    <property type="project" value="TreeGrafter"/>
</dbReference>
<dbReference type="AlphaFoldDB" id="A0A517P590"/>
<name>A0A517P590_9PLAN</name>
<dbReference type="InterPro" id="IPR006553">
    <property type="entry name" value="Leu-rich_rpt_Cys-con_subtyp"/>
</dbReference>
<sequence>MLRRRKGALAFAGLIAGLLGWIAWPHLSAGAAGLLAERRGHYVEWGHYIPEDRRRWAPLPTNAAVWRTPVYIQINCPGYVQHHSSERERDESWPEPEPLSDALDRAERMPHVRSVDLNDVSVSVADARRLVAIEDDVSVGYWNCAFAPGALDVLAARGGYLVVGLQGCSIPPGGLAGFAKVPALLSLSVGGAEGVAGQFRPFAGHPGLTSVFADETDFDDDDLASVVACERLQSLTLRGAAVTDAGIRTLPKRPTLRWLSLTDTAVTDETVRRLAERCPNLDHLDLSGTRVTDAALPHLARFTSLTVLNLAGTRVTAAAADPVIDWPALESLTLSEALAPPDFPLRGWDELGDGGASDGGATLWYVEPAE</sequence>
<keyword evidence="2" id="KW-1185">Reference proteome</keyword>
<dbReference type="InterPro" id="IPR032675">
    <property type="entry name" value="LRR_dom_sf"/>
</dbReference>
<dbReference type="Gene3D" id="3.80.10.10">
    <property type="entry name" value="Ribonuclease Inhibitor"/>
    <property type="match status" value="1"/>
</dbReference>
<dbReference type="SUPFAM" id="SSF52047">
    <property type="entry name" value="RNI-like"/>
    <property type="match status" value="1"/>
</dbReference>
<evidence type="ECO:0000313" key="2">
    <source>
        <dbReference type="Proteomes" id="UP000318741"/>
    </source>
</evidence>
<dbReference type="KEGG" id="acaf:CA12_06170"/>
<reference evidence="1 2" key="1">
    <citation type="submission" date="2019-02" db="EMBL/GenBank/DDBJ databases">
        <title>Deep-cultivation of Planctomycetes and their phenomic and genomic characterization uncovers novel biology.</title>
        <authorList>
            <person name="Wiegand S."/>
            <person name="Jogler M."/>
            <person name="Boedeker C."/>
            <person name="Pinto D."/>
            <person name="Vollmers J."/>
            <person name="Rivas-Marin E."/>
            <person name="Kohn T."/>
            <person name="Peeters S.H."/>
            <person name="Heuer A."/>
            <person name="Rast P."/>
            <person name="Oberbeckmann S."/>
            <person name="Bunk B."/>
            <person name="Jeske O."/>
            <person name="Meyerdierks A."/>
            <person name="Storesund J.E."/>
            <person name="Kallscheuer N."/>
            <person name="Luecker S."/>
            <person name="Lage O.M."/>
            <person name="Pohl T."/>
            <person name="Merkel B.J."/>
            <person name="Hornburger P."/>
            <person name="Mueller R.-W."/>
            <person name="Bruemmer F."/>
            <person name="Labrenz M."/>
            <person name="Spormann A.M."/>
            <person name="Op den Camp H."/>
            <person name="Overmann J."/>
            <person name="Amann R."/>
            <person name="Jetten M.S.M."/>
            <person name="Mascher T."/>
            <person name="Medema M.H."/>
            <person name="Devos D.P."/>
            <person name="Kaster A.-K."/>
            <person name="Ovreas L."/>
            <person name="Rohde M."/>
            <person name="Galperin M.Y."/>
            <person name="Jogler C."/>
        </authorList>
    </citation>
    <scope>NUCLEOTIDE SEQUENCE [LARGE SCALE GENOMIC DNA]</scope>
    <source>
        <strain evidence="1 2">CA12</strain>
    </source>
</reference>
<dbReference type="PANTHER" id="PTHR13318">
    <property type="entry name" value="PARTNER OF PAIRED, ISOFORM B-RELATED"/>
    <property type="match status" value="1"/>
</dbReference>
<dbReference type="Proteomes" id="UP000318741">
    <property type="component" value="Chromosome"/>
</dbReference>
<protein>
    <submittedName>
        <fullName evidence="1">Leucine Rich repeats (2 copies)</fullName>
    </submittedName>
</protein>
<dbReference type="SMART" id="SM00367">
    <property type="entry name" value="LRR_CC"/>
    <property type="match status" value="2"/>
</dbReference>
<proteinExistence type="predicted"/>
<dbReference type="EMBL" id="CP036265">
    <property type="protein sequence ID" value="QDT14542.1"/>
    <property type="molecule type" value="Genomic_DNA"/>
</dbReference>
<evidence type="ECO:0000313" key="1">
    <source>
        <dbReference type="EMBL" id="QDT14542.1"/>
    </source>
</evidence>
<gene>
    <name evidence="1" type="ORF">CA12_06170</name>
</gene>
<accession>A0A517P590</accession>
<dbReference type="GO" id="GO:0031146">
    <property type="term" value="P:SCF-dependent proteasomal ubiquitin-dependent protein catabolic process"/>
    <property type="evidence" value="ECO:0007669"/>
    <property type="project" value="TreeGrafter"/>
</dbReference>
<organism evidence="1 2">
    <name type="scientific">Alienimonas californiensis</name>
    <dbReference type="NCBI Taxonomy" id="2527989"/>
    <lineage>
        <taxon>Bacteria</taxon>
        <taxon>Pseudomonadati</taxon>
        <taxon>Planctomycetota</taxon>
        <taxon>Planctomycetia</taxon>
        <taxon>Planctomycetales</taxon>
        <taxon>Planctomycetaceae</taxon>
        <taxon>Alienimonas</taxon>
    </lineage>
</organism>
<dbReference type="PANTHER" id="PTHR13318:SF190">
    <property type="entry name" value="PARTNER OF PAIRED, ISOFORM B"/>
    <property type="match status" value="1"/>
</dbReference>